<evidence type="ECO:0000313" key="2">
    <source>
        <dbReference type="EMBL" id="DAD85453.1"/>
    </source>
</evidence>
<dbReference type="EMBL" id="BK014983">
    <property type="protein sequence ID" value="DAD85453.1"/>
    <property type="molecule type" value="Genomic_DNA"/>
</dbReference>
<keyword evidence="1" id="KW-0812">Transmembrane</keyword>
<protein>
    <submittedName>
        <fullName evidence="2">Uncharacterized protein</fullName>
    </submittedName>
</protein>
<organism evidence="2">
    <name type="scientific">Siphoviridae sp. ctDcW16</name>
    <dbReference type="NCBI Taxonomy" id="2826199"/>
    <lineage>
        <taxon>Viruses</taxon>
        <taxon>Duplodnaviria</taxon>
        <taxon>Heunggongvirae</taxon>
        <taxon>Uroviricota</taxon>
        <taxon>Caudoviricetes</taxon>
    </lineage>
</organism>
<feature type="transmembrane region" description="Helical" evidence="1">
    <location>
        <begin position="6"/>
        <end position="26"/>
    </location>
</feature>
<accession>A0A8S5MSZ1</accession>
<proteinExistence type="predicted"/>
<keyword evidence="1" id="KW-0472">Membrane</keyword>
<sequence length="53" mass="6295">MIEIRIRDLIGIIAICLFVSLSFICFTQRKHISYLRQAIQQRDSLLNELIYQP</sequence>
<evidence type="ECO:0000256" key="1">
    <source>
        <dbReference type="SAM" id="Phobius"/>
    </source>
</evidence>
<reference evidence="2" key="1">
    <citation type="journal article" date="2021" name="Proc. Natl. Acad. Sci. U.S.A.">
        <title>A Catalog of Tens of Thousands of Viruses from Human Metagenomes Reveals Hidden Associations with Chronic Diseases.</title>
        <authorList>
            <person name="Tisza M.J."/>
            <person name="Buck C.B."/>
        </authorList>
    </citation>
    <scope>NUCLEOTIDE SEQUENCE</scope>
    <source>
        <strain evidence="2">CtDcW16</strain>
    </source>
</reference>
<keyword evidence="1" id="KW-1133">Transmembrane helix</keyword>
<name>A0A8S5MSZ1_9CAUD</name>